<proteinExistence type="predicted"/>
<comment type="caution">
    <text evidence="1">The sequence shown here is derived from an EMBL/GenBank/DDBJ whole genome shotgun (WGS) entry which is preliminary data.</text>
</comment>
<organism evidence="1 2">
    <name type="scientific">Bacillus thermotolerans</name>
    <name type="common">Quasibacillus thermotolerans</name>
    <dbReference type="NCBI Taxonomy" id="1221996"/>
    <lineage>
        <taxon>Bacteria</taxon>
        <taxon>Bacillati</taxon>
        <taxon>Bacillota</taxon>
        <taxon>Bacilli</taxon>
        <taxon>Bacillales</taxon>
        <taxon>Bacillaceae</taxon>
        <taxon>Bacillus</taxon>
    </lineage>
</organism>
<evidence type="ECO:0000313" key="1">
    <source>
        <dbReference type="EMBL" id="KKB36313.1"/>
    </source>
</evidence>
<dbReference type="STRING" id="1221996.QY95_03177"/>
<reference evidence="1" key="1">
    <citation type="submission" date="2015-02" db="EMBL/GenBank/DDBJ databases">
        <title>Genome Assembly of Bacillaceae bacterium MTCC 8252.</title>
        <authorList>
            <person name="Verma A."/>
            <person name="Khatri I."/>
            <person name="Mual P."/>
            <person name="Subramanian S."/>
            <person name="Krishnamurthi S."/>
        </authorList>
    </citation>
    <scope>NUCLEOTIDE SEQUENCE [LARGE SCALE GENOMIC DNA]</scope>
    <source>
        <strain evidence="1">MTCC 8252</strain>
    </source>
</reference>
<name>A0A0F5HSS3_BACTR</name>
<dbReference type="AlphaFoldDB" id="A0A0F5HSS3"/>
<evidence type="ECO:0000313" key="2">
    <source>
        <dbReference type="Proteomes" id="UP000031563"/>
    </source>
</evidence>
<protein>
    <submittedName>
        <fullName evidence="1">Uncharacterized protein</fullName>
    </submittedName>
</protein>
<gene>
    <name evidence="1" type="ORF">QY95_03177</name>
</gene>
<sequence length="49" mass="5455">MKTGATQKTKQPVAGIVPVTGCLFEYRHTACFIMAAQIKRRDRGLFLSN</sequence>
<dbReference type="EMBL" id="JWIR02000062">
    <property type="protein sequence ID" value="KKB36313.1"/>
    <property type="molecule type" value="Genomic_DNA"/>
</dbReference>
<accession>A0A0F5HSS3</accession>
<keyword evidence="2" id="KW-1185">Reference proteome</keyword>
<dbReference type="Proteomes" id="UP000031563">
    <property type="component" value="Unassembled WGS sequence"/>
</dbReference>